<dbReference type="InParanoid" id="A0A0C3C5C5"/>
<protein>
    <submittedName>
        <fullName evidence="2">Uncharacterized protein</fullName>
    </submittedName>
</protein>
<reference evidence="2 3" key="1">
    <citation type="submission" date="2014-04" db="EMBL/GenBank/DDBJ databases">
        <authorList>
            <consortium name="DOE Joint Genome Institute"/>
            <person name="Kuo A."/>
            <person name="Tarkka M."/>
            <person name="Buscot F."/>
            <person name="Kohler A."/>
            <person name="Nagy L.G."/>
            <person name="Floudas D."/>
            <person name="Copeland A."/>
            <person name="Barry K.W."/>
            <person name="Cichocki N."/>
            <person name="Veneault-Fourrey C."/>
            <person name="LaButti K."/>
            <person name="Lindquist E.A."/>
            <person name="Lipzen A."/>
            <person name="Lundell T."/>
            <person name="Morin E."/>
            <person name="Murat C."/>
            <person name="Sun H."/>
            <person name="Tunlid A."/>
            <person name="Henrissat B."/>
            <person name="Grigoriev I.V."/>
            <person name="Hibbett D.S."/>
            <person name="Martin F."/>
            <person name="Nordberg H.P."/>
            <person name="Cantor M.N."/>
            <person name="Hua S.X."/>
        </authorList>
    </citation>
    <scope>NUCLEOTIDE SEQUENCE [LARGE SCALE GENOMIC DNA]</scope>
    <source>
        <strain evidence="2 3">F 1598</strain>
    </source>
</reference>
<dbReference type="HOGENOM" id="CLU_3069501_0_0_1"/>
<gene>
    <name evidence="2" type="ORF">PILCRDRAFT_817652</name>
</gene>
<dbReference type="AlphaFoldDB" id="A0A0C3C5C5"/>
<proteinExistence type="predicted"/>
<feature type="compositionally biased region" description="Pro residues" evidence="1">
    <location>
        <begin position="11"/>
        <end position="24"/>
    </location>
</feature>
<dbReference type="Proteomes" id="UP000054166">
    <property type="component" value="Unassembled WGS sequence"/>
</dbReference>
<dbReference type="EMBL" id="KN832986">
    <property type="protein sequence ID" value="KIM84852.1"/>
    <property type="molecule type" value="Genomic_DNA"/>
</dbReference>
<sequence>MSSQMDKEPVPKPSGEPPPNPVPNPLVGDKDVGSFQVLCLPAFFVHYAPPHST</sequence>
<keyword evidence="3" id="KW-1185">Reference proteome</keyword>
<name>A0A0C3C5C5_PILCF</name>
<evidence type="ECO:0000313" key="2">
    <source>
        <dbReference type="EMBL" id="KIM84852.1"/>
    </source>
</evidence>
<accession>A0A0C3C5C5</accession>
<organism evidence="2 3">
    <name type="scientific">Piloderma croceum (strain F 1598)</name>
    <dbReference type="NCBI Taxonomy" id="765440"/>
    <lineage>
        <taxon>Eukaryota</taxon>
        <taxon>Fungi</taxon>
        <taxon>Dikarya</taxon>
        <taxon>Basidiomycota</taxon>
        <taxon>Agaricomycotina</taxon>
        <taxon>Agaricomycetes</taxon>
        <taxon>Agaricomycetidae</taxon>
        <taxon>Atheliales</taxon>
        <taxon>Atheliaceae</taxon>
        <taxon>Piloderma</taxon>
    </lineage>
</organism>
<evidence type="ECO:0000256" key="1">
    <source>
        <dbReference type="SAM" id="MobiDB-lite"/>
    </source>
</evidence>
<feature type="compositionally biased region" description="Basic and acidic residues" evidence="1">
    <location>
        <begin position="1"/>
        <end position="10"/>
    </location>
</feature>
<reference evidence="3" key="2">
    <citation type="submission" date="2015-01" db="EMBL/GenBank/DDBJ databases">
        <title>Evolutionary Origins and Diversification of the Mycorrhizal Mutualists.</title>
        <authorList>
            <consortium name="DOE Joint Genome Institute"/>
            <consortium name="Mycorrhizal Genomics Consortium"/>
            <person name="Kohler A."/>
            <person name="Kuo A."/>
            <person name="Nagy L.G."/>
            <person name="Floudas D."/>
            <person name="Copeland A."/>
            <person name="Barry K.W."/>
            <person name="Cichocki N."/>
            <person name="Veneault-Fourrey C."/>
            <person name="LaButti K."/>
            <person name="Lindquist E.A."/>
            <person name="Lipzen A."/>
            <person name="Lundell T."/>
            <person name="Morin E."/>
            <person name="Murat C."/>
            <person name="Riley R."/>
            <person name="Ohm R."/>
            <person name="Sun H."/>
            <person name="Tunlid A."/>
            <person name="Henrissat B."/>
            <person name="Grigoriev I.V."/>
            <person name="Hibbett D.S."/>
            <person name="Martin F."/>
        </authorList>
    </citation>
    <scope>NUCLEOTIDE SEQUENCE [LARGE SCALE GENOMIC DNA]</scope>
    <source>
        <strain evidence="3">F 1598</strain>
    </source>
</reference>
<feature type="region of interest" description="Disordered" evidence="1">
    <location>
        <begin position="1"/>
        <end position="30"/>
    </location>
</feature>
<evidence type="ECO:0000313" key="3">
    <source>
        <dbReference type="Proteomes" id="UP000054166"/>
    </source>
</evidence>